<evidence type="ECO:0000313" key="3">
    <source>
        <dbReference type="Proteomes" id="UP001501637"/>
    </source>
</evidence>
<accession>A0ABP6MJ50</accession>
<comment type="caution">
    <text evidence="2">The sequence shown here is derived from an EMBL/GenBank/DDBJ whole genome shotgun (WGS) entry which is preliminary data.</text>
</comment>
<dbReference type="Proteomes" id="UP001501637">
    <property type="component" value="Unassembled WGS sequence"/>
</dbReference>
<sequence>MNHHAVPRYYHLDVDLVPERVGQIRRILAAHLRYWGLEQLVPDVSRGVGLLLEPAARNTSAGRTAIETWWTGQHLITAVSHDDPATDGEHRVEPHSLAQIAALSDGWGSCMADDQHIVWFSLRSRTELREPLVPKGPAPITIEARPLPRAVPQPVGVGGPERTTPLEVAGPA</sequence>
<keyword evidence="3" id="KW-1185">Reference proteome</keyword>
<evidence type="ECO:0000256" key="1">
    <source>
        <dbReference type="SAM" id="MobiDB-lite"/>
    </source>
</evidence>
<proteinExistence type="predicted"/>
<name>A0ABP6MJ50_9ACTN</name>
<organism evidence="2 3">
    <name type="scientific">Streptomyces rectiviolaceus</name>
    <dbReference type="NCBI Taxonomy" id="332591"/>
    <lineage>
        <taxon>Bacteria</taxon>
        <taxon>Bacillati</taxon>
        <taxon>Actinomycetota</taxon>
        <taxon>Actinomycetes</taxon>
        <taxon>Kitasatosporales</taxon>
        <taxon>Streptomycetaceae</taxon>
        <taxon>Streptomyces</taxon>
    </lineage>
</organism>
<evidence type="ECO:0008006" key="4">
    <source>
        <dbReference type="Google" id="ProtNLM"/>
    </source>
</evidence>
<feature type="region of interest" description="Disordered" evidence="1">
    <location>
        <begin position="151"/>
        <end position="172"/>
    </location>
</feature>
<dbReference type="RefSeq" id="WP_344521414.1">
    <property type="nucleotide sequence ID" value="NZ_BAAAUG010000042.1"/>
</dbReference>
<evidence type="ECO:0000313" key="2">
    <source>
        <dbReference type="EMBL" id="GAA3105010.1"/>
    </source>
</evidence>
<dbReference type="EMBL" id="BAAAUG010000042">
    <property type="protein sequence ID" value="GAA3105010.1"/>
    <property type="molecule type" value="Genomic_DNA"/>
</dbReference>
<protein>
    <recommendedName>
        <fullName evidence="4">Pep a2</fullName>
    </recommendedName>
</protein>
<reference evidence="3" key="1">
    <citation type="journal article" date="2019" name="Int. J. Syst. Evol. Microbiol.">
        <title>The Global Catalogue of Microorganisms (GCM) 10K type strain sequencing project: providing services to taxonomists for standard genome sequencing and annotation.</title>
        <authorList>
            <consortium name="The Broad Institute Genomics Platform"/>
            <consortium name="The Broad Institute Genome Sequencing Center for Infectious Disease"/>
            <person name="Wu L."/>
            <person name="Ma J."/>
        </authorList>
    </citation>
    <scope>NUCLEOTIDE SEQUENCE [LARGE SCALE GENOMIC DNA]</scope>
    <source>
        <strain evidence="3">JCM 9092</strain>
    </source>
</reference>
<gene>
    <name evidence="2" type="ORF">GCM10010449_30090</name>
</gene>